<evidence type="ECO:0000256" key="1">
    <source>
        <dbReference type="SAM" id="Phobius"/>
    </source>
</evidence>
<dbReference type="Proteomes" id="UP001523262">
    <property type="component" value="Unassembled WGS sequence"/>
</dbReference>
<keyword evidence="3" id="KW-1185">Reference proteome</keyword>
<dbReference type="EMBL" id="JAMQCR010000001">
    <property type="protein sequence ID" value="MCM2533937.1"/>
    <property type="molecule type" value="Genomic_DNA"/>
</dbReference>
<evidence type="ECO:0000313" key="3">
    <source>
        <dbReference type="Proteomes" id="UP001523262"/>
    </source>
</evidence>
<evidence type="ECO:0008006" key="4">
    <source>
        <dbReference type="Google" id="ProtNLM"/>
    </source>
</evidence>
<protein>
    <recommendedName>
        <fullName evidence="4">4Fe-4S ferredoxin-type domain-containing protein</fullName>
    </recommendedName>
</protein>
<proteinExistence type="predicted"/>
<keyword evidence="1" id="KW-0472">Membrane</keyword>
<organism evidence="2 3">
    <name type="scientific">Neobacillus pocheonensis</name>
    <dbReference type="NCBI Taxonomy" id="363869"/>
    <lineage>
        <taxon>Bacteria</taxon>
        <taxon>Bacillati</taxon>
        <taxon>Bacillota</taxon>
        <taxon>Bacilli</taxon>
        <taxon>Bacillales</taxon>
        <taxon>Bacillaceae</taxon>
        <taxon>Neobacillus</taxon>
    </lineage>
</organism>
<evidence type="ECO:0000313" key="2">
    <source>
        <dbReference type="EMBL" id="MCM2533937.1"/>
    </source>
</evidence>
<reference evidence="2 3" key="1">
    <citation type="submission" date="2022-06" db="EMBL/GenBank/DDBJ databases">
        <authorList>
            <person name="Jeon C.O."/>
        </authorList>
    </citation>
    <scope>NUCLEOTIDE SEQUENCE [LARGE SCALE GENOMIC DNA]</scope>
    <source>
        <strain evidence="2 3">KCTC 13943</strain>
    </source>
</reference>
<comment type="caution">
    <text evidence="2">The sequence shown here is derived from an EMBL/GenBank/DDBJ whole genome shotgun (WGS) entry which is preliminary data.</text>
</comment>
<sequence length="69" mass="7831">MQCVEACPVKDTLNMTVANKKVNKWFVLVAFLVPFILVVGFAKITGHWNTILSYEDWKQLIPDANNIGH</sequence>
<keyword evidence="1" id="KW-1133">Transmembrane helix</keyword>
<gene>
    <name evidence="2" type="ORF">NDK43_18180</name>
</gene>
<keyword evidence="1" id="KW-0812">Transmembrane</keyword>
<feature type="transmembrane region" description="Helical" evidence="1">
    <location>
        <begin position="25"/>
        <end position="44"/>
    </location>
</feature>
<accession>A0ABT0WC88</accession>
<name>A0ABT0WC88_9BACI</name>